<dbReference type="SUPFAM" id="SSF52172">
    <property type="entry name" value="CheY-like"/>
    <property type="match status" value="1"/>
</dbReference>
<feature type="domain" description="HTH luxR-type" evidence="4">
    <location>
        <begin position="148"/>
        <end position="213"/>
    </location>
</feature>
<dbReference type="CDD" id="cd06170">
    <property type="entry name" value="LuxR_C_like"/>
    <property type="match status" value="1"/>
</dbReference>
<dbReference type="GO" id="GO:0006355">
    <property type="term" value="P:regulation of DNA-templated transcription"/>
    <property type="evidence" value="ECO:0007669"/>
    <property type="project" value="InterPro"/>
</dbReference>
<dbReference type="PANTHER" id="PTHR43214:SF43">
    <property type="entry name" value="TWO-COMPONENT RESPONSE REGULATOR"/>
    <property type="match status" value="1"/>
</dbReference>
<keyword evidence="2" id="KW-0238">DNA-binding</keyword>
<dbReference type="OrthoDB" id="9797341at2"/>
<dbReference type="PRINTS" id="PR00038">
    <property type="entry name" value="HTHLUXR"/>
</dbReference>
<dbReference type="CDD" id="cd17535">
    <property type="entry name" value="REC_NarL-like"/>
    <property type="match status" value="1"/>
</dbReference>
<dbReference type="STRING" id="407022.SAMN05661044_01337"/>
<dbReference type="SMART" id="SM00421">
    <property type="entry name" value="HTH_LUXR"/>
    <property type="match status" value="1"/>
</dbReference>
<dbReference type="Pfam" id="PF00072">
    <property type="entry name" value="Response_reg"/>
    <property type="match status" value="1"/>
</dbReference>
<evidence type="ECO:0000256" key="2">
    <source>
        <dbReference type="ARBA" id="ARBA00023125"/>
    </source>
</evidence>
<dbReference type="RefSeq" id="WP_093320588.1">
    <property type="nucleotide sequence ID" value="NZ_FOAF01000001.1"/>
</dbReference>
<dbReference type="InterPro" id="IPR011006">
    <property type="entry name" value="CheY-like_superfamily"/>
</dbReference>
<dbReference type="AlphaFoldDB" id="A0A1H7KIA8"/>
<proteinExistence type="predicted"/>
<dbReference type="InterPro" id="IPR058245">
    <property type="entry name" value="NreC/VraR/RcsB-like_REC"/>
</dbReference>
<dbReference type="Proteomes" id="UP000199421">
    <property type="component" value="Unassembled WGS sequence"/>
</dbReference>
<dbReference type="SUPFAM" id="SSF46894">
    <property type="entry name" value="C-terminal effector domain of the bipartite response regulators"/>
    <property type="match status" value="1"/>
</dbReference>
<reference evidence="7" key="1">
    <citation type="submission" date="2016-10" db="EMBL/GenBank/DDBJ databases">
        <authorList>
            <person name="Varghese N."/>
            <person name="Submissions S."/>
        </authorList>
    </citation>
    <scope>NUCLEOTIDE SEQUENCE [LARGE SCALE GENOMIC DNA]</scope>
    <source>
        <strain evidence="7">DSM 18733</strain>
    </source>
</reference>
<accession>A0A1H7KIA8</accession>
<dbReference type="EMBL" id="FOAF01000001">
    <property type="protein sequence ID" value="SEK85657.1"/>
    <property type="molecule type" value="Genomic_DNA"/>
</dbReference>
<dbReference type="GO" id="GO:0003677">
    <property type="term" value="F:DNA binding"/>
    <property type="evidence" value="ECO:0007669"/>
    <property type="project" value="UniProtKB-KW"/>
</dbReference>
<dbReference type="InterPro" id="IPR039420">
    <property type="entry name" value="WalR-like"/>
</dbReference>
<dbReference type="InterPro" id="IPR016032">
    <property type="entry name" value="Sig_transdc_resp-reg_C-effctor"/>
</dbReference>
<dbReference type="PROSITE" id="PS50110">
    <property type="entry name" value="RESPONSE_REGULATORY"/>
    <property type="match status" value="1"/>
</dbReference>
<dbReference type="Gene3D" id="3.40.50.2300">
    <property type="match status" value="1"/>
</dbReference>
<dbReference type="InterPro" id="IPR001789">
    <property type="entry name" value="Sig_transdc_resp-reg_receiver"/>
</dbReference>
<protein>
    <submittedName>
        <fullName evidence="6">Two component transcriptional regulator, LuxR family</fullName>
    </submittedName>
</protein>
<evidence type="ECO:0000259" key="4">
    <source>
        <dbReference type="PROSITE" id="PS50043"/>
    </source>
</evidence>
<gene>
    <name evidence="6" type="ORF">SAMN05661044_01337</name>
</gene>
<feature type="domain" description="Response regulatory" evidence="5">
    <location>
        <begin position="3"/>
        <end position="120"/>
    </location>
</feature>
<feature type="modified residue" description="4-aspartylphosphate" evidence="3">
    <location>
        <position position="55"/>
    </location>
</feature>
<keyword evidence="7" id="KW-1185">Reference proteome</keyword>
<evidence type="ECO:0000259" key="5">
    <source>
        <dbReference type="PROSITE" id="PS50110"/>
    </source>
</evidence>
<dbReference type="SMART" id="SM00448">
    <property type="entry name" value="REC"/>
    <property type="match status" value="1"/>
</dbReference>
<dbReference type="PANTHER" id="PTHR43214">
    <property type="entry name" value="TWO-COMPONENT RESPONSE REGULATOR"/>
    <property type="match status" value="1"/>
</dbReference>
<dbReference type="PROSITE" id="PS50043">
    <property type="entry name" value="HTH_LUXR_2"/>
    <property type="match status" value="1"/>
</dbReference>
<name>A0A1H7KIA8_OLID1</name>
<dbReference type="GO" id="GO:0000160">
    <property type="term" value="P:phosphorelay signal transduction system"/>
    <property type="evidence" value="ECO:0007669"/>
    <property type="project" value="InterPro"/>
</dbReference>
<dbReference type="InterPro" id="IPR000792">
    <property type="entry name" value="Tscrpt_reg_LuxR_C"/>
</dbReference>
<keyword evidence="1 3" id="KW-0597">Phosphoprotein</keyword>
<sequence length="216" mass="24184">MINIILVDDHYIVRQGVRTLLETESDLTIIGETDQQSELIQLLESDQPIDVIMMDITMPGVDGITLTTAIKSARPQLHIIILSMMDHVKYVTQAFEAGADAYLVKNVSRDELLFAIKHVAEGNQYICSEISMKLLSQATNTYKQPLAVEVLDLHINNREMEVLALTADGFTNQEIAERLFTSKRTVEGYRQSLIEKTGVRNSAALVKFAFQNGLLT</sequence>
<evidence type="ECO:0000313" key="7">
    <source>
        <dbReference type="Proteomes" id="UP000199421"/>
    </source>
</evidence>
<evidence type="ECO:0000256" key="1">
    <source>
        <dbReference type="ARBA" id="ARBA00022553"/>
    </source>
</evidence>
<evidence type="ECO:0000313" key="6">
    <source>
        <dbReference type="EMBL" id="SEK85657.1"/>
    </source>
</evidence>
<evidence type="ECO:0000256" key="3">
    <source>
        <dbReference type="PROSITE-ProRule" id="PRU00169"/>
    </source>
</evidence>
<organism evidence="6 7">
    <name type="scientific">Olivibacter domesticus</name>
    <name type="common">Pseudosphingobacterium domesticum</name>
    <dbReference type="NCBI Taxonomy" id="407022"/>
    <lineage>
        <taxon>Bacteria</taxon>
        <taxon>Pseudomonadati</taxon>
        <taxon>Bacteroidota</taxon>
        <taxon>Sphingobacteriia</taxon>
        <taxon>Sphingobacteriales</taxon>
        <taxon>Sphingobacteriaceae</taxon>
        <taxon>Olivibacter</taxon>
    </lineage>
</organism>
<dbReference type="Pfam" id="PF00196">
    <property type="entry name" value="GerE"/>
    <property type="match status" value="1"/>
</dbReference>